<dbReference type="AlphaFoldDB" id="A0A1I2PK41"/>
<gene>
    <name evidence="1" type="ORF">SAMN02982927_00813</name>
</gene>
<dbReference type="OrthoDB" id="9794948at2"/>
<dbReference type="PIRSF" id="PIRSF010372">
    <property type="entry name" value="PaiB"/>
    <property type="match status" value="1"/>
</dbReference>
<dbReference type="InterPro" id="IPR012349">
    <property type="entry name" value="Split_barrel_FMN-bd"/>
</dbReference>
<reference evidence="2" key="1">
    <citation type="submission" date="2016-10" db="EMBL/GenBank/DDBJ databases">
        <authorList>
            <person name="Varghese N."/>
            <person name="Submissions S."/>
        </authorList>
    </citation>
    <scope>NUCLEOTIDE SEQUENCE [LARGE SCALE GENOMIC DNA]</scope>
    <source>
        <strain evidence="2">ATCC 700379</strain>
    </source>
</reference>
<dbReference type="Pfam" id="PF04299">
    <property type="entry name" value="FMN_bind_2"/>
    <property type="match status" value="1"/>
</dbReference>
<proteinExistence type="predicted"/>
<dbReference type="PANTHER" id="PTHR35802">
    <property type="entry name" value="PROTEASE SYNTHASE AND SPORULATION PROTEIN PAI 2"/>
    <property type="match status" value="1"/>
</dbReference>
<keyword evidence="2" id="KW-1185">Reference proteome</keyword>
<organism evidence="1 2">
    <name type="scientific">Sporolactobacillus nakayamae</name>
    <dbReference type="NCBI Taxonomy" id="269670"/>
    <lineage>
        <taxon>Bacteria</taxon>
        <taxon>Bacillati</taxon>
        <taxon>Bacillota</taxon>
        <taxon>Bacilli</taxon>
        <taxon>Bacillales</taxon>
        <taxon>Sporolactobacillaceae</taxon>
        <taxon>Sporolactobacillus</taxon>
    </lineage>
</organism>
<dbReference type="InterPro" id="IPR007396">
    <property type="entry name" value="TR_PAI2-type"/>
</dbReference>
<dbReference type="RefSeq" id="WP_093670328.1">
    <property type="nucleotide sequence ID" value="NZ_FOOY01000005.1"/>
</dbReference>
<dbReference type="SUPFAM" id="SSF50475">
    <property type="entry name" value="FMN-binding split barrel"/>
    <property type="match status" value="1"/>
</dbReference>
<dbReference type="Gene3D" id="2.30.110.10">
    <property type="entry name" value="Electron Transport, Fmn-binding Protein, Chain A"/>
    <property type="match status" value="1"/>
</dbReference>
<protein>
    <submittedName>
        <fullName evidence="1">Negative transcriptional regulator, PaiB family</fullName>
    </submittedName>
</protein>
<accession>A0A1I2PK41</accession>
<sequence length="202" mass="23491">MYRPKQFNMTDENAMFAVIEENSFATVFSQHEGMPYATHLPLILDREHGLLYGHFARANGQWKDSADQEVLAVFQGPHCYISPTWYETNQAVPTWNYVSVHVYGKVEMLRDPDEIMDVMKKMITNYEGVHEKYQMDELPTQMIDGLLKGIVAFQMRIDRMEGACKLSQHNSSERRARIIAHLNQSEHEAEQQIAKIMEKDLH</sequence>
<dbReference type="STRING" id="269670.SAMN02982927_00813"/>
<dbReference type="Proteomes" id="UP000198752">
    <property type="component" value="Unassembled WGS sequence"/>
</dbReference>
<evidence type="ECO:0000313" key="2">
    <source>
        <dbReference type="Proteomes" id="UP000198752"/>
    </source>
</evidence>
<dbReference type="PANTHER" id="PTHR35802:SF1">
    <property type="entry name" value="PROTEASE SYNTHASE AND SPORULATION PROTEIN PAI 2"/>
    <property type="match status" value="1"/>
</dbReference>
<dbReference type="EMBL" id="FOOY01000005">
    <property type="protein sequence ID" value="SFG15489.1"/>
    <property type="molecule type" value="Genomic_DNA"/>
</dbReference>
<name>A0A1I2PK41_9BACL</name>
<evidence type="ECO:0000313" key="1">
    <source>
        <dbReference type="EMBL" id="SFG15489.1"/>
    </source>
</evidence>